<evidence type="ECO:0000256" key="1">
    <source>
        <dbReference type="ARBA" id="ARBA00010701"/>
    </source>
</evidence>
<dbReference type="Proteomes" id="UP000053105">
    <property type="component" value="Unassembled WGS sequence"/>
</dbReference>
<dbReference type="InterPro" id="IPR025483">
    <property type="entry name" value="Lipase_euk"/>
</dbReference>
<evidence type="ECO:0000256" key="7">
    <source>
        <dbReference type="PIRNR" id="PIRNR000862"/>
    </source>
</evidence>
<feature type="active site" description="Charge relay system" evidence="8">
    <location>
        <position position="374"/>
    </location>
</feature>
<dbReference type="InterPro" id="IPR006693">
    <property type="entry name" value="AB_hydrolase_lipase"/>
</dbReference>
<keyword evidence="6" id="KW-0325">Glycoprotein</keyword>
<dbReference type="EMBL" id="KQ435918">
    <property type="protein sequence ID" value="KOX68734.1"/>
    <property type="molecule type" value="Genomic_DNA"/>
</dbReference>
<evidence type="ECO:0000256" key="2">
    <source>
        <dbReference type="ARBA" id="ARBA00022729"/>
    </source>
</evidence>
<dbReference type="SUPFAM" id="SSF53474">
    <property type="entry name" value="alpha/beta-Hydrolases"/>
    <property type="match status" value="1"/>
</dbReference>
<dbReference type="FunFam" id="3.40.50.1820:FF:000021">
    <property type="entry name" value="Lipase"/>
    <property type="match status" value="1"/>
</dbReference>
<feature type="chain" id="PRO_5005844735" description="Lipase" evidence="9">
    <location>
        <begin position="18"/>
        <end position="396"/>
    </location>
</feature>
<dbReference type="Pfam" id="PF04083">
    <property type="entry name" value="Abhydro_lipase"/>
    <property type="match status" value="1"/>
</dbReference>
<keyword evidence="3 7" id="KW-0378">Hydrolase</keyword>
<keyword evidence="12" id="KW-1185">Reference proteome</keyword>
<keyword evidence="4 7" id="KW-0442">Lipid degradation</keyword>
<evidence type="ECO:0000259" key="10">
    <source>
        <dbReference type="Pfam" id="PF04083"/>
    </source>
</evidence>
<evidence type="ECO:0000256" key="9">
    <source>
        <dbReference type="SAM" id="SignalP"/>
    </source>
</evidence>
<proteinExistence type="inferred from homology"/>
<evidence type="ECO:0000313" key="11">
    <source>
        <dbReference type="EMBL" id="KOX68734.1"/>
    </source>
</evidence>
<dbReference type="GO" id="GO:0016788">
    <property type="term" value="F:hydrolase activity, acting on ester bonds"/>
    <property type="evidence" value="ECO:0007669"/>
    <property type="project" value="InterPro"/>
</dbReference>
<evidence type="ECO:0000256" key="5">
    <source>
        <dbReference type="ARBA" id="ARBA00023098"/>
    </source>
</evidence>
<evidence type="ECO:0000256" key="6">
    <source>
        <dbReference type="ARBA" id="ARBA00023180"/>
    </source>
</evidence>
<feature type="signal peptide" evidence="9">
    <location>
        <begin position="1"/>
        <end position="17"/>
    </location>
</feature>
<feature type="active site" description="Nucleophile" evidence="8">
    <location>
        <position position="170"/>
    </location>
</feature>
<feature type="active site" description="Charge relay system" evidence="8">
    <location>
        <position position="343"/>
    </location>
</feature>
<dbReference type="OrthoDB" id="9974421at2759"/>
<evidence type="ECO:0000256" key="4">
    <source>
        <dbReference type="ARBA" id="ARBA00022963"/>
    </source>
</evidence>
<feature type="domain" description="Partial AB-hydrolase lipase" evidence="10">
    <location>
        <begin position="42"/>
        <end position="93"/>
    </location>
</feature>
<dbReference type="GO" id="GO:0016042">
    <property type="term" value="P:lipid catabolic process"/>
    <property type="evidence" value="ECO:0007669"/>
    <property type="project" value="UniProtKB-KW"/>
</dbReference>
<gene>
    <name evidence="11" type="ORF">WN51_06971</name>
</gene>
<evidence type="ECO:0000256" key="8">
    <source>
        <dbReference type="PIRSR" id="PIRSR000862-1"/>
    </source>
</evidence>
<dbReference type="InterPro" id="IPR029058">
    <property type="entry name" value="AB_hydrolase_fold"/>
</dbReference>
<dbReference type="PANTHER" id="PTHR11005">
    <property type="entry name" value="LYSOSOMAL ACID LIPASE-RELATED"/>
    <property type="match status" value="1"/>
</dbReference>
<reference evidence="11 12" key="1">
    <citation type="submission" date="2015-07" db="EMBL/GenBank/DDBJ databases">
        <title>The genome of Melipona quadrifasciata.</title>
        <authorList>
            <person name="Pan H."/>
            <person name="Kapheim K."/>
        </authorList>
    </citation>
    <scope>NUCLEOTIDE SEQUENCE [LARGE SCALE GENOMIC DNA]</scope>
    <source>
        <strain evidence="11">0111107301</strain>
        <tissue evidence="11">Whole body</tissue>
    </source>
</reference>
<dbReference type="AlphaFoldDB" id="A0A0N0BCB2"/>
<evidence type="ECO:0000313" key="12">
    <source>
        <dbReference type="Proteomes" id="UP000053105"/>
    </source>
</evidence>
<keyword evidence="2 9" id="KW-0732">Signal</keyword>
<organism evidence="11 12">
    <name type="scientific">Melipona quadrifasciata</name>
    <dbReference type="NCBI Taxonomy" id="166423"/>
    <lineage>
        <taxon>Eukaryota</taxon>
        <taxon>Metazoa</taxon>
        <taxon>Ecdysozoa</taxon>
        <taxon>Arthropoda</taxon>
        <taxon>Hexapoda</taxon>
        <taxon>Insecta</taxon>
        <taxon>Pterygota</taxon>
        <taxon>Neoptera</taxon>
        <taxon>Endopterygota</taxon>
        <taxon>Hymenoptera</taxon>
        <taxon>Apocrita</taxon>
        <taxon>Aculeata</taxon>
        <taxon>Apoidea</taxon>
        <taxon>Anthophila</taxon>
        <taxon>Apidae</taxon>
        <taxon>Melipona</taxon>
    </lineage>
</organism>
<keyword evidence="5" id="KW-0443">Lipid metabolism</keyword>
<protein>
    <recommendedName>
        <fullName evidence="7">Lipase</fullName>
    </recommendedName>
</protein>
<dbReference type="Gene3D" id="3.40.50.1820">
    <property type="entry name" value="alpha/beta hydrolase"/>
    <property type="match status" value="1"/>
</dbReference>
<name>A0A0N0BCB2_9HYME</name>
<accession>A0A0N0BCB2</accession>
<sequence length="396" mass="45445">MKAQLVIFLSLCAVSFAISFDFRKLFLRNKKPNPNNELNTLQMIRREGYPAEAHVTLTEDGYLLTMHRIPGKPGSPAIFLQHGVLGSSADWVMLGKEKALAYLLANQGYDVWLGNFRGNTYSRAHVSISQEDLKFWDFSWHESGIYDLPAMITYIVKLKENFLKAYIGFSMGTTCFYVMASERPQIARLLQSTYSLAPVVFMEHVTSPLRYLAPLADDYKVIFSLFGEGEFLPQNYVVKFLSKYLCITQYWEERICVNSLFILVGFDRAQFNYTLLPVILNHTPAGTSSKTLIHYAQGIKSGEFKQYNYGAKRNMEVYNSSEPPKYNLSKITMPITLFCGNNDWLSSPIDVMQLSNELPEKPIIYKVPFAKFNHIDFLWAIDAFELVYKKLLDMLN</sequence>
<dbReference type="STRING" id="166423.A0A0N0BCB2"/>
<dbReference type="PIRSF" id="PIRSF000862">
    <property type="entry name" value="Steryl_ester_lip"/>
    <property type="match status" value="1"/>
</dbReference>
<comment type="similarity">
    <text evidence="1 7">Belongs to the AB hydrolase superfamily. Lipase family.</text>
</comment>
<evidence type="ECO:0000256" key="3">
    <source>
        <dbReference type="ARBA" id="ARBA00022801"/>
    </source>
</evidence>